<feature type="compositionally biased region" description="Polar residues" evidence="3">
    <location>
        <begin position="119"/>
        <end position="131"/>
    </location>
</feature>
<accession>A0ABT7SA33</accession>
<comment type="caution">
    <text evidence="4">The sequence shown here is derived from an EMBL/GenBank/DDBJ whole genome shotgun (WGS) entry which is preliminary data.</text>
</comment>
<keyword evidence="2" id="KW-0378">Hydrolase</keyword>
<feature type="region of interest" description="Disordered" evidence="3">
    <location>
        <begin position="1"/>
        <end position="47"/>
    </location>
</feature>
<dbReference type="Proteomes" id="UP001321453">
    <property type="component" value="Unassembled WGS sequence"/>
</dbReference>
<dbReference type="PANTHER" id="PTHR43343">
    <property type="entry name" value="PEPTIDASE S12"/>
    <property type="match status" value="1"/>
</dbReference>
<organism evidence="4 5">
    <name type="scientific">Cellulomonas edaphi</name>
    <dbReference type="NCBI Taxonomy" id="3053468"/>
    <lineage>
        <taxon>Bacteria</taxon>
        <taxon>Bacillati</taxon>
        <taxon>Actinomycetota</taxon>
        <taxon>Actinomycetes</taxon>
        <taxon>Micrococcales</taxon>
        <taxon>Cellulomonadaceae</taxon>
        <taxon>Cellulomonas</taxon>
    </lineage>
</organism>
<dbReference type="PRINTS" id="PR00834">
    <property type="entry name" value="PROTEASES2C"/>
</dbReference>
<dbReference type="SUPFAM" id="SSF50494">
    <property type="entry name" value="Trypsin-like serine proteases"/>
    <property type="match status" value="1"/>
</dbReference>
<dbReference type="InterPro" id="IPR051201">
    <property type="entry name" value="Chloro_Bact_Ser_Proteases"/>
</dbReference>
<dbReference type="Gene3D" id="2.40.10.120">
    <property type="match status" value="1"/>
</dbReference>
<dbReference type="InterPro" id="IPR009003">
    <property type="entry name" value="Peptidase_S1_PA"/>
</dbReference>
<sequence>MDEHREPTQPTGDPAARWDDDVPEGGMLAPLLASLPNAGSPPGPSAVPAPVVVSLTASSGSSPSSLPASLLAGVDAPVPAPVLVGASGRGRLQRGAAIGAALVVGLSVGAGGAIALERSPSTPSSAESDPQTPAYVPADLPAAPSWPGVSTVSAAGVVTVTATADARQVVSAGTAMVLTPDGVVLTNNHVIDGATAIEVADPSTGQAWTATVVATDARADVAVLQLADASDLATVTLDDDSGAAVGDAVTAVGNAEGAGSLVAASGSVLALDQTVTTSTESVSGLLAFSSPVVEGDSGGPVLDDEGEVVGMTTAMATDGRYTVAYAISIADALAVAVRLDPALDVGAVV</sequence>
<evidence type="ECO:0000256" key="1">
    <source>
        <dbReference type="ARBA" id="ARBA00022670"/>
    </source>
</evidence>
<dbReference type="Pfam" id="PF13365">
    <property type="entry name" value="Trypsin_2"/>
    <property type="match status" value="1"/>
</dbReference>
<keyword evidence="5" id="KW-1185">Reference proteome</keyword>
<name>A0ABT7SA33_9CELL</name>
<feature type="region of interest" description="Disordered" evidence="3">
    <location>
        <begin position="118"/>
        <end position="139"/>
    </location>
</feature>
<dbReference type="RefSeq" id="WP_289447984.1">
    <property type="nucleotide sequence ID" value="NZ_JAUCGR010000004.1"/>
</dbReference>
<dbReference type="EMBL" id="JAUCGR010000004">
    <property type="protein sequence ID" value="MDM7832485.1"/>
    <property type="molecule type" value="Genomic_DNA"/>
</dbReference>
<dbReference type="PANTHER" id="PTHR43343:SF3">
    <property type="entry name" value="PROTEASE DO-LIKE 8, CHLOROPLASTIC"/>
    <property type="match status" value="1"/>
</dbReference>
<protein>
    <submittedName>
        <fullName evidence="4">Serine protease</fullName>
    </submittedName>
</protein>
<evidence type="ECO:0000313" key="5">
    <source>
        <dbReference type="Proteomes" id="UP001321453"/>
    </source>
</evidence>
<reference evidence="4 5" key="1">
    <citation type="submission" date="2023-06" db="EMBL/GenBank/DDBJ databases">
        <title>Cellulomonas sp. MW9 Whole genome sequence.</title>
        <authorList>
            <person name="Park S."/>
        </authorList>
    </citation>
    <scope>NUCLEOTIDE SEQUENCE [LARGE SCALE GENOMIC DNA]</scope>
    <source>
        <strain evidence="4 5">MW9</strain>
    </source>
</reference>
<evidence type="ECO:0000256" key="2">
    <source>
        <dbReference type="ARBA" id="ARBA00022801"/>
    </source>
</evidence>
<evidence type="ECO:0000313" key="4">
    <source>
        <dbReference type="EMBL" id="MDM7832485.1"/>
    </source>
</evidence>
<gene>
    <name evidence="4" type="ORF">QRT05_14175</name>
</gene>
<proteinExistence type="predicted"/>
<evidence type="ECO:0000256" key="3">
    <source>
        <dbReference type="SAM" id="MobiDB-lite"/>
    </source>
</evidence>
<keyword evidence="1 4" id="KW-0645">Protease</keyword>
<dbReference type="GO" id="GO:0008233">
    <property type="term" value="F:peptidase activity"/>
    <property type="evidence" value="ECO:0007669"/>
    <property type="project" value="UniProtKB-KW"/>
</dbReference>
<dbReference type="InterPro" id="IPR001940">
    <property type="entry name" value="Peptidase_S1C"/>
</dbReference>
<dbReference type="GO" id="GO:0006508">
    <property type="term" value="P:proteolysis"/>
    <property type="evidence" value="ECO:0007669"/>
    <property type="project" value="UniProtKB-KW"/>
</dbReference>